<sequence length="154" mass="16701">IFTNGDRVHASKVLSRLGLEDCFEGVICFETLNPYPETAENINGWDTPISVIPKAPILCKPSKEAIERALCLANADPQKTIFFDDSSRNIAAGKNVGLHTVLVGTPIRTEGADFALESIHNIREALPEIWEGNESSENVVRSGNVVAIETVVNA</sequence>
<dbReference type="SUPFAM" id="SSF56784">
    <property type="entry name" value="HAD-like"/>
    <property type="match status" value="1"/>
</dbReference>
<dbReference type="PANTHER" id="PTHR12725:SF117">
    <property type="entry name" value="HALOACID DEHALOGENASE-LIKE HYDROLASE"/>
    <property type="match status" value="1"/>
</dbReference>
<dbReference type="Pfam" id="PF00702">
    <property type="entry name" value="Hydrolase"/>
    <property type="match status" value="1"/>
</dbReference>
<gene>
    <name evidence="1" type="ORF">KI387_005499</name>
</gene>
<dbReference type="NCBIfam" id="TIGR01509">
    <property type="entry name" value="HAD-SF-IA-v3"/>
    <property type="match status" value="1"/>
</dbReference>
<organism evidence="1 2">
    <name type="scientific">Taxus chinensis</name>
    <name type="common">Chinese yew</name>
    <name type="synonym">Taxus wallichiana var. chinensis</name>
    <dbReference type="NCBI Taxonomy" id="29808"/>
    <lineage>
        <taxon>Eukaryota</taxon>
        <taxon>Viridiplantae</taxon>
        <taxon>Streptophyta</taxon>
        <taxon>Embryophyta</taxon>
        <taxon>Tracheophyta</taxon>
        <taxon>Spermatophyta</taxon>
        <taxon>Pinopsida</taxon>
        <taxon>Pinidae</taxon>
        <taxon>Conifers II</taxon>
        <taxon>Cupressales</taxon>
        <taxon>Taxaceae</taxon>
        <taxon>Taxus</taxon>
    </lineage>
</organism>
<feature type="non-terminal residue" evidence="1">
    <location>
        <position position="1"/>
    </location>
</feature>
<comment type="caution">
    <text evidence="1">The sequence shown here is derived from an EMBL/GenBank/DDBJ whole genome shotgun (WGS) entry which is preliminary data.</text>
</comment>
<evidence type="ECO:0000313" key="1">
    <source>
        <dbReference type="EMBL" id="KAH9325321.1"/>
    </source>
</evidence>
<dbReference type="InterPro" id="IPR023214">
    <property type="entry name" value="HAD_sf"/>
</dbReference>
<keyword evidence="2" id="KW-1185">Reference proteome</keyword>
<dbReference type="Gene3D" id="3.40.50.1000">
    <property type="entry name" value="HAD superfamily/HAD-like"/>
    <property type="match status" value="1"/>
</dbReference>
<dbReference type="EMBL" id="JAHRHJ020000002">
    <property type="protein sequence ID" value="KAH9325321.1"/>
    <property type="molecule type" value="Genomic_DNA"/>
</dbReference>
<dbReference type="Proteomes" id="UP000824469">
    <property type="component" value="Unassembled WGS sequence"/>
</dbReference>
<dbReference type="InterPro" id="IPR006439">
    <property type="entry name" value="HAD-SF_hydro_IA"/>
</dbReference>
<accession>A0AA38GLT8</accession>
<protein>
    <submittedName>
        <fullName evidence="1">Uncharacterized protein</fullName>
    </submittedName>
</protein>
<dbReference type="OMA" id="ENINGWD"/>
<proteinExistence type="predicted"/>
<dbReference type="PANTHER" id="PTHR12725">
    <property type="entry name" value="HALOACID DEHALOGENASE-LIKE HYDROLASE"/>
    <property type="match status" value="1"/>
</dbReference>
<dbReference type="AlphaFoldDB" id="A0AA38GLT8"/>
<reference evidence="1 2" key="1">
    <citation type="journal article" date="2021" name="Nat. Plants">
        <title>The Taxus genome provides insights into paclitaxel biosynthesis.</title>
        <authorList>
            <person name="Xiong X."/>
            <person name="Gou J."/>
            <person name="Liao Q."/>
            <person name="Li Y."/>
            <person name="Zhou Q."/>
            <person name="Bi G."/>
            <person name="Li C."/>
            <person name="Du R."/>
            <person name="Wang X."/>
            <person name="Sun T."/>
            <person name="Guo L."/>
            <person name="Liang H."/>
            <person name="Lu P."/>
            <person name="Wu Y."/>
            <person name="Zhang Z."/>
            <person name="Ro D.K."/>
            <person name="Shang Y."/>
            <person name="Huang S."/>
            <person name="Yan J."/>
        </authorList>
    </citation>
    <scope>NUCLEOTIDE SEQUENCE [LARGE SCALE GENOMIC DNA]</scope>
    <source>
        <strain evidence="1">Ta-2019</strain>
    </source>
</reference>
<dbReference type="InterPro" id="IPR036412">
    <property type="entry name" value="HAD-like_sf"/>
</dbReference>
<evidence type="ECO:0000313" key="2">
    <source>
        <dbReference type="Proteomes" id="UP000824469"/>
    </source>
</evidence>
<name>A0AA38GLT8_TAXCH</name>